<feature type="compositionally biased region" description="Gly residues" evidence="1">
    <location>
        <begin position="162"/>
        <end position="172"/>
    </location>
</feature>
<accession>A0A545V616</accession>
<feature type="compositionally biased region" description="Basic and acidic residues" evidence="1">
    <location>
        <begin position="16"/>
        <end position="27"/>
    </location>
</feature>
<evidence type="ECO:0000259" key="2">
    <source>
        <dbReference type="PROSITE" id="PS51673"/>
    </source>
</evidence>
<feature type="domain" description="SUZ" evidence="2">
    <location>
        <begin position="71"/>
        <end position="154"/>
    </location>
</feature>
<feature type="compositionally biased region" description="Basic and acidic residues" evidence="1">
    <location>
        <begin position="133"/>
        <end position="149"/>
    </location>
</feature>
<dbReference type="Proteomes" id="UP000315783">
    <property type="component" value="Unassembled WGS sequence"/>
</dbReference>
<dbReference type="OrthoDB" id="5422283at2759"/>
<comment type="caution">
    <text evidence="4">The sequence shown here is derived from an EMBL/GenBank/DDBJ whole genome shotgun (WGS) entry which is preliminary data.</text>
</comment>
<organism evidence="4 5">
    <name type="scientific">Cordyceps javanica</name>
    <dbReference type="NCBI Taxonomy" id="43265"/>
    <lineage>
        <taxon>Eukaryota</taxon>
        <taxon>Fungi</taxon>
        <taxon>Dikarya</taxon>
        <taxon>Ascomycota</taxon>
        <taxon>Pezizomycotina</taxon>
        <taxon>Sordariomycetes</taxon>
        <taxon>Hypocreomycetidae</taxon>
        <taxon>Hypocreales</taxon>
        <taxon>Cordycipitaceae</taxon>
        <taxon>Cordyceps</taxon>
    </lineage>
</organism>
<reference evidence="4 5" key="1">
    <citation type="journal article" date="2019" name="Appl. Microbiol. Biotechnol.">
        <title>Genome sequence of Isaria javanica and comparative genome analysis insights into family S53 peptidase evolution in fungal entomopathogens.</title>
        <authorList>
            <person name="Lin R."/>
            <person name="Zhang X."/>
            <person name="Xin B."/>
            <person name="Zou M."/>
            <person name="Gao Y."/>
            <person name="Qin F."/>
            <person name="Hu Q."/>
            <person name="Xie B."/>
            <person name="Cheng X."/>
        </authorList>
    </citation>
    <scope>NUCLEOTIDE SEQUENCE [LARGE SCALE GENOMIC DNA]</scope>
    <source>
        <strain evidence="4 5">IJ1G</strain>
    </source>
</reference>
<feature type="domain" description="SUZ-C" evidence="3">
    <location>
        <begin position="234"/>
        <end position="297"/>
    </location>
</feature>
<name>A0A545V616_9HYPO</name>
<proteinExistence type="predicted"/>
<dbReference type="PROSITE" id="PS51938">
    <property type="entry name" value="SUZ_C"/>
    <property type="match status" value="1"/>
</dbReference>
<feature type="region of interest" description="Disordered" evidence="1">
    <location>
        <begin position="94"/>
        <end position="303"/>
    </location>
</feature>
<dbReference type="InterPro" id="IPR024642">
    <property type="entry name" value="SUZ-C"/>
</dbReference>
<protein>
    <submittedName>
        <fullName evidence="4">Uncharacterized protein</fullName>
    </submittedName>
</protein>
<feature type="compositionally biased region" description="Low complexity" evidence="1">
    <location>
        <begin position="181"/>
        <end position="192"/>
    </location>
</feature>
<gene>
    <name evidence="4" type="ORF">IF1G_04368</name>
</gene>
<feature type="region of interest" description="Disordered" evidence="1">
    <location>
        <begin position="1"/>
        <end position="40"/>
    </location>
</feature>
<evidence type="ECO:0000313" key="4">
    <source>
        <dbReference type="EMBL" id="TQV97128.1"/>
    </source>
</evidence>
<evidence type="ECO:0000259" key="3">
    <source>
        <dbReference type="PROSITE" id="PS51938"/>
    </source>
</evidence>
<dbReference type="InterPro" id="IPR024771">
    <property type="entry name" value="SUZ"/>
</dbReference>
<dbReference type="STRING" id="43265.A0A545V616"/>
<dbReference type="PROSITE" id="PS51673">
    <property type="entry name" value="SUZ"/>
    <property type="match status" value="1"/>
</dbReference>
<feature type="compositionally biased region" description="Gly residues" evidence="1">
    <location>
        <begin position="252"/>
        <end position="261"/>
    </location>
</feature>
<dbReference type="AlphaFoldDB" id="A0A545V616"/>
<sequence>MDKKAAVPDAWDDDWEAHADRAAKEEAENPTPAPPVLTKAERLEAHTKSNRKLWEAAETNETFHYVEATNTVPLAATFKPQVKVLSRKPVIAKRGDASGALARLGLGNDDDDDDEAKKEVQLSPEQVRAKQKREREEKQRKYDETRAKIFGESAPSSRGSSPGLGGGSGGGTTTPPRPADSRSQQPHQQHQQGRGRGRGGGRGADNARGQFESRRAPPSQPGTGGRLYDPNYSPKPDAGFQRRDDVASNVARGGGSGGGGSTSSTSSTKQQARDEGMPVRAPRGPDGTGRGGFGFARRGAKEA</sequence>
<keyword evidence="5" id="KW-1185">Reference proteome</keyword>
<dbReference type="EMBL" id="SPUK01000005">
    <property type="protein sequence ID" value="TQV97128.1"/>
    <property type="molecule type" value="Genomic_DNA"/>
</dbReference>
<evidence type="ECO:0000256" key="1">
    <source>
        <dbReference type="SAM" id="MobiDB-lite"/>
    </source>
</evidence>
<evidence type="ECO:0000313" key="5">
    <source>
        <dbReference type="Proteomes" id="UP000315783"/>
    </source>
</evidence>